<dbReference type="STRING" id="1035195.HMPREF9997_01140"/>
<dbReference type="OrthoDB" id="3199600at2"/>
<dbReference type="InterPro" id="IPR027417">
    <property type="entry name" value="P-loop_NTPase"/>
</dbReference>
<dbReference type="HOGENOM" id="CLU_092618_0_1_11"/>
<evidence type="ECO:0000313" key="1">
    <source>
        <dbReference type="EMBL" id="EKX90644.1"/>
    </source>
</evidence>
<keyword evidence="2" id="KW-1185">Reference proteome</keyword>
<dbReference type="PANTHER" id="PTHR37816:SF1">
    <property type="entry name" value="TOXIN"/>
    <property type="match status" value="1"/>
</dbReference>
<organism evidence="1 2">
    <name type="scientific">Corynebacterium durum F0235</name>
    <dbReference type="NCBI Taxonomy" id="1035195"/>
    <lineage>
        <taxon>Bacteria</taxon>
        <taxon>Bacillati</taxon>
        <taxon>Actinomycetota</taxon>
        <taxon>Actinomycetes</taxon>
        <taxon>Mycobacteriales</taxon>
        <taxon>Corynebacteriaceae</taxon>
        <taxon>Corynebacterium</taxon>
    </lineage>
</organism>
<dbReference type="Gene3D" id="3.40.50.300">
    <property type="entry name" value="P-loop containing nucleotide triphosphate hydrolases"/>
    <property type="match status" value="1"/>
</dbReference>
<dbReference type="RefSeq" id="WP_006063377.1">
    <property type="nucleotide sequence ID" value="NZ_KB290831.1"/>
</dbReference>
<dbReference type="eggNOG" id="COG0563">
    <property type="taxonomic scope" value="Bacteria"/>
</dbReference>
<gene>
    <name evidence="1" type="ORF">HMPREF9997_01140</name>
</gene>
<proteinExistence type="predicted"/>
<name>L1MI74_9CORY</name>
<protein>
    <submittedName>
        <fullName evidence="1">Topology modulation family protein</fullName>
    </submittedName>
</protein>
<accession>L1MI74</accession>
<comment type="caution">
    <text evidence="1">The sequence shown here is derived from an EMBL/GenBank/DDBJ whole genome shotgun (WGS) entry which is preliminary data.</text>
</comment>
<evidence type="ECO:0000313" key="2">
    <source>
        <dbReference type="Proteomes" id="UP000010445"/>
    </source>
</evidence>
<dbReference type="PANTHER" id="PTHR37816">
    <property type="entry name" value="YALI0E33011P"/>
    <property type="match status" value="1"/>
</dbReference>
<sequence length="141" mass="16189">MRIAILGRGGSGKSTLARQLGLPHIELDKLLWGADLTPQPLDWESIVSGEEWVIDGDLGVYDNLAPRVARADAVVVLDFPLWLCAWRALRRGRENWEFWRWVIGYRRHLPDILAQIPAEKLHHLRHPKDIPQTLKYVASGW</sequence>
<dbReference type="AlphaFoldDB" id="L1MI74"/>
<reference evidence="1 2" key="1">
    <citation type="submission" date="2012-05" db="EMBL/GenBank/DDBJ databases">
        <authorList>
            <person name="Weinstock G."/>
            <person name="Sodergren E."/>
            <person name="Lobos E.A."/>
            <person name="Fulton L."/>
            <person name="Fulton R."/>
            <person name="Courtney L."/>
            <person name="Fronick C."/>
            <person name="O'Laughlin M."/>
            <person name="Godfrey J."/>
            <person name="Wilson R.M."/>
            <person name="Miner T."/>
            <person name="Farmer C."/>
            <person name="Delehaunty K."/>
            <person name="Cordes M."/>
            <person name="Minx P."/>
            <person name="Tomlinson C."/>
            <person name="Chen J."/>
            <person name="Wollam A."/>
            <person name="Pepin K.H."/>
            <person name="Bhonagiri V."/>
            <person name="Zhang X."/>
            <person name="Suruliraj S."/>
            <person name="Warren W."/>
            <person name="Mitreva M."/>
            <person name="Mardis E.R."/>
            <person name="Wilson R.K."/>
        </authorList>
    </citation>
    <scope>NUCLEOTIDE SEQUENCE [LARGE SCALE GENOMIC DNA]</scope>
    <source>
        <strain evidence="1 2">F0235</strain>
    </source>
</reference>
<dbReference type="InterPro" id="IPR052922">
    <property type="entry name" value="Cytidylate_Kinase-2"/>
</dbReference>
<dbReference type="EMBL" id="AMEM01000017">
    <property type="protein sequence ID" value="EKX90644.1"/>
    <property type="molecule type" value="Genomic_DNA"/>
</dbReference>
<dbReference type="Proteomes" id="UP000010445">
    <property type="component" value="Unassembled WGS sequence"/>
</dbReference>
<dbReference type="SUPFAM" id="SSF52540">
    <property type="entry name" value="P-loop containing nucleoside triphosphate hydrolases"/>
    <property type="match status" value="1"/>
</dbReference>
<dbReference type="PATRIC" id="fig|1035195.3.peg.1021"/>